<dbReference type="InterPro" id="IPR018247">
    <property type="entry name" value="EF_Hand_1_Ca_BS"/>
</dbReference>
<gene>
    <name evidence="3" type="ORF">SAMN04488038_105230</name>
</gene>
<sequence>MRHLAPTLIAALLAAALAACASSPRSTLNPREQALVDAFKQADANGDEKLTPEEFATLPMQNVKFAEVDSDDNGYVTLPELRSYLEWRHLAAEANRPLDRDGHPRR</sequence>
<dbReference type="GO" id="GO:0005509">
    <property type="term" value="F:calcium ion binding"/>
    <property type="evidence" value="ECO:0007669"/>
    <property type="project" value="InterPro"/>
</dbReference>
<dbReference type="InterPro" id="IPR002048">
    <property type="entry name" value="EF_hand_dom"/>
</dbReference>
<dbReference type="PROSITE" id="PS50222">
    <property type="entry name" value="EF_HAND_2"/>
    <property type="match status" value="1"/>
</dbReference>
<dbReference type="Pfam" id="PF13202">
    <property type="entry name" value="EF-hand_5"/>
    <property type="match status" value="1"/>
</dbReference>
<name>A0A1H9F286_9GAMM</name>
<accession>A0A1H9F286</accession>
<evidence type="ECO:0000256" key="1">
    <source>
        <dbReference type="SAM" id="SignalP"/>
    </source>
</evidence>
<dbReference type="Gene3D" id="1.10.238.10">
    <property type="entry name" value="EF-hand"/>
    <property type="match status" value="1"/>
</dbReference>
<dbReference type="PROSITE" id="PS51257">
    <property type="entry name" value="PROKAR_LIPOPROTEIN"/>
    <property type="match status" value="1"/>
</dbReference>
<feature type="domain" description="EF-hand" evidence="2">
    <location>
        <begin position="30"/>
        <end position="65"/>
    </location>
</feature>
<keyword evidence="1" id="KW-0732">Signal</keyword>
<proteinExistence type="predicted"/>
<dbReference type="InterPro" id="IPR011992">
    <property type="entry name" value="EF-hand-dom_pair"/>
</dbReference>
<evidence type="ECO:0000313" key="4">
    <source>
        <dbReference type="Proteomes" id="UP000199233"/>
    </source>
</evidence>
<dbReference type="SUPFAM" id="SSF47473">
    <property type="entry name" value="EF-hand"/>
    <property type="match status" value="1"/>
</dbReference>
<dbReference type="STRING" id="489703.SAMN04488038_105230"/>
<dbReference type="OrthoDB" id="7067619at2"/>
<organism evidence="3 4">
    <name type="scientific">Solimonas aquatica</name>
    <dbReference type="NCBI Taxonomy" id="489703"/>
    <lineage>
        <taxon>Bacteria</taxon>
        <taxon>Pseudomonadati</taxon>
        <taxon>Pseudomonadota</taxon>
        <taxon>Gammaproteobacteria</taxon>
        <taxon>Nevskiales</taxon>
        <taxon>Nevskiaceae</taxon>
        <taxon>Solimonas</taxon>
    </lineage>
</organism>
<dbReference type="AlphaFoldDB" id="A0A1H9F286"/>
<protein>
    <submittedName>
        <fullName evidence="3">EF hand</fullName>
    </submittedName>
</protein>
<dbReference type="Proteomes" id="UP000199233">
    <property type="component" value="Unassembled WGS sequence"/>
</dbReference>
<feature type="chain" id="PRO_5011582742" evidence="1">
    <location>
        <begin position="22"/>
        <end position="106"/>
    </location>
</feature>
<dbReference type="RefSeq" id="WP_093284382.1">
    <property type="nucleotide sequence ID" value="NZ_FOFS01000005.1"/>
</dbReference>
<dbReference type="EMBL" id="FOFS01000005">
    <property type="protein sequence ID" value="SEQ32084.1"/>
    <property type="molecule type" value="Genomic_DNA"/>
</dbReference>
<keyword evidence="4" id="KW-1185">Reference proteome</keyword>
<reference evidence="3 4" key="1">
    <citation type="submission" date="2016-10" db="EMBL/GenBank/DDBJ databases">
        <authorList>
            <person name="de Groot N.N."/>
        </authorList>
    </citation>
    <scope>NUCLEOTIDE SEQUENCE [LARGE SCALE GENOMIC DNA]</scope>
    <source>
        <strain evidence="3 4">DSM 25927</strain>
    </source>
</reference>
<dbReference type="PROSITE" id="PS00018">
    <property type="entry name" value="EF_HAND_1"/>
    <property type="match status" value="1"/>
</dbReference>
<evidence type="ECO:0000259" key="2">
    <source>
        <dbReference type="PROSITE" id="PS50222"/>
    </source>
</evidence>
<feature type="signal peptide" evidence="1">
    <location>
        <begin position="1"/>
        <end position="21"/>
    </location>
</feature>
<evidence type="ECO:0000313" key="3">
    <source>
        <dbReference type="EMBL" id="SEQ32084.1"/>
    </source>
</evidence>